<evidence type="ECO:0008006" key="3">
    <source>
        <dbReference type="Google" id="ProtNLM"/>
    </source>
</evidence>
<organism evidence="1 2">
    <name type="scientific">Lampropedia cohaerens</name>
    <dbReference type="NCBI Taxonomy" id="1610491"/>
    <lineage>
        <taxon>Bacteria</taxon>
        <taxon>Pseudomonadati</taxon>
        <taxon>Pseudomonadota</taxon>
        <taxon>Betaproteobacteria</taxon>
        <taxon>Burkholderiales</taxon>
        <taxon>Comamonadaceae</taxon>
        <taxon>Lampropedia</taxon>
    </lineage>
</organism>
<reference evidence="1 2" key="1">
    <citation type="submission" date="2015-05" db="EMBL/GenBank/DDBJ databases">
        <title>Draft genome sequence of Lampropedia sp. CT6, isolated from the microbial mat of a hot water spring, located at Manikaran, India.</title>
        <authorList>
            <person name="Tripathi C."/>
            <person name="Rani P."/>
            <person name="Mahato N.K."/>
            <person name="Lal R."/>
        </authorList>
    </citation>
    <scope>NUCLEOTIDE SEQUENCE [LARGE SCALE GENOMIC DNA]</scope>
    <source>
        <strain evidence="1 2">CT6</strain>
    </source>
</reference>
<sequence>MRRRHWQIALMAAVCAVLALAGWTVRQHERTLSQGQIVYRQLNAADPRALMQGDYMALRYTEEESLAITLYYARDPLMPAANMPQFAYFRLDTRRRATLVGWGETSQVAAGLLALRIRYRNGQPTLGPNAFFFQEGTADRYAAAAWAMLRVAPDGDALLVALTDEDLKPLGYNHF</sequence>
<protein>
    <recommendedName>
        <fullName evidence="3">GDYXXLXY domain-containing protein</fullName>
    </recommendedName>
</protein>
<name>A0A0U1Q1L5_9BURK</name>
<comment type="caution">
    <text evidence="1">The sequence shown here is derived from an EMBL/GenBank/DDBJ whole genome shotgun (WGS) entry which is preliminary data.</text>
</comment>
<dbReference type="EMBL" id="LBNQ01000018">
    <property type="protein sequence ID" value="KKW68631.1"/>
    <property type="molecule type" value="Genomic_DNA"/>
</dbReference>
<evidence type="ECO:0000313" key="2">
    <source>
        <dbReference type="Proteomes" id="UP000050580"/>
    </source>
</evidence>
<dbReference type="AlphaFoldDB" id="A0A0U1Q1L5"/>
<dbReference type="Proteomes" id="UP000050580">
    <property type="component" value="Unassembled WGS sequence"/>
</dbReference>
<gene>
    <name evidence="1" type="ORF">AAV94_04405</name>
</gene>
<accession>A0A0U1Q1L5</accession>
<keyword evidence="2" id="KW-1185">Reference proteome</keyword>
<dbReference type="Pfam" id="PF14345">
    <property type="entry name" value="GDYXXLXY"/>
    <property type="match status" value="1"/>
</dbReference>
<evidence type="ECO:0000313" key="1">
    <source>
        <dbReference type="EMBL" id="KKW68631.1"/>
    </source>
</evidence>
<dbReference type="InterPro" id="IPR025833">
    <property type="entry name" value="GDYXXLXY"/>
</dbReference>
<proteinExistence type="predicted"/>